<dbReference type="InterPro" id="IPR001680">
    <property type="entry name" value="WD40_rpt"/>
</dbReference>
<evidence type="ECO:0000256" key="3">
    <source>
        <dbReference type="SAM" id="MobiDB-lite"/>
    </source>
</evidence>
<keyword evidence="2" id="KW-0677">Repeat</keyword>
<dbReference type="AlphaFoldDB" id="A0A1E3NNH5"/>
<evidence type="ECO:0000313" key="4">
    <source>
        <dbReference type="EMBL" id="ODQ47650.1"/>
    </source>
</evidence>
<evidence type="ECO:0000256" key="2">
    <source>
        <dbReference type="ARBA" id="ARBA00022737"/>
    </source>
</evidence>
<dbReference type="Proteomes" id="UP000094455">
    <property type="component" value="Unassembled WGS sequence"/>
</dbReference>
<dbReference type="InterPro" id="IPR015943">
    <property type="entry name" value="WD40/YVTN_repeat-like_dom_sf"/>
</dbReference>
<keyword evidence="1" id="KW-0853">WD repeat</keyword>
<dbReference type="Gene3D" id="2.130.10.10">
    <property type="entry name" value="YVTN repeat-like/Quinoprotein amine dehydrogenase"/>
    <property type="match status" value="1"/>
</dbReference>
<dbReference type="OrthoDB" id="361494at2759"/>
<organism evidence="4 5">
    <name type="scientific">Pichia membranifaciens NRRL Y-2026</name>
    <dbReference type="NCBI Taxonomy" id="763406"/>
    <lineage>
        <taxon>Eukaryota</taxon>
        <taxon>Fungi</taxon>
        <taxon>Dikarya</taxon>
        <taxon>Ascomycota</taxon>
        <taxon>Saccharomycotina</taxon>
        <taxon>Pichiomycetes</taxon>
        <taxon>Pichiales</taxon>
        <taxon>Pichiaceae</taxon>
        <taxon>Pichia</taxon>
    </lineage>
</organism>
<protein>
    <submittedName>
        <fullName evidence="4">Uncharacterized protein</fullName>
    </submittedName>
</protein>
<evidence type="ECO:0000313" key="5">
    <source>
        <dbReference type="Proteomes" id="UP000094455"/>
    </source>
</evidence>
<dbReference type="STRING" id="763406.A0A1E3NNH5"/>
<proteinExistence type="predicted"/>
<dbReference type="RefSeq" id="XP_019018763.1">
    <property type="nucleotide sequence ID" value="XM_019163986.1"/>
</dbReference>
<dbReference type="InterPro" id="IPR051179">
    <property type="entry name" value="WD_repeat_multifunction"/>
</dbReference>
<keyword evidence="5" id="KW-1185">Reference proteome</keyword>
<name>A0A1E3NNH5_9ASCO</name>
<dbReference type="PANTHER" id="PTHR19857">
    <property type="entry name" value="MITOCHONDRIAL DIVISION PROTEIN 1-RELATED"/>
    <property type="match status" value="1"/>
</dbReference>
<dbReference type="InterPro" id="IPR036322">
    <property type="entry name" value="WD40_repeat_dom_sf"/>
</dbReference>
<dbReference type="PANTHER" id="PTHR19857:SF8">
    <property type="entry name" value="ANGIO-ASSOCIATED MIGRATORY CELL PROTEIN"/>
    <property type="match status" value="1"/>
</dbReference>
<dbReference type="GeneID" id="30180673"/>
<reference evidence="4 5" key="1">
    <citation type="journal article" date="2016" name="Proc. Natl. Acad. Sci. U.S.A.">
        <title>Comparative genomics of biotechnologically important yeasts.</title>
        <authorList>
            <person name="Riley R."/>
            <person name="Haridas S."/>
            <person name="Wolfe K.H."/>
            <person name="Lopes M.R."/>
            <person name="Hittinger C.T."/>
            <person name="Goeker M."/>
            <person name="Salamov A.A."/>
            <person name="Wisecaver J.H."/>
            <person name="Long T.M."/>
            <person name="Calvey C.H."/>
            <person name="Aerts A.L."/>
            <person name="Barry K.W."/>
            <person name="Choi C."/>
            <person name="Clum A."/>
            <person name="Coughlan A.Y."/>
            <person name="Deshpande S."/>
            <person name="Douglass A.P."/>
            <person name="Hanson S.J."/>
            <person name="Klenk H.-P."/>
            <person name="LaButti K.M."/>
            <person name="Lapidus A."/>
            <person name="Lindquist E.A."/>
            <person name="Lipzen A.M."/>
            <person name="Meier-Kolthoff J.P."/>
            <person name="Ohm R.A."/>
            <person name="Otillar R.P."/>
            <person name="Pangilinan J.L."/>
            <person name="Peng Y."/>
            <person name="Rokas A."/>
            <person name="Rosa C.A."/>
            <person name="Scheuner C."/>
            <person name="Sibirny A.A."/>
            <person name="Slot J.C."/>
            <person name="Stielow J.B."/>
            <person name="Sun H."/>
            <person name="Kurtzman C.P."/>
            <person name="Blackwell M."/>
            <person name="Grigoriev I.V."/>
            <person name="Jeffries T.W."/>
        </authorList>
    </citation>
    <scope>NUCLEOTIDE SEQUENCE [LARGE SCALE GENOMIC DNA]</scope>
    <source>
        <strain evidence="4 5">NRRL Y-2026</strain>
    </source>
</reference>
<evidence type="ECO:0000256" key="1">
    <source>
        <dbReference type="ARBA" id="ARBA00022574"/>
    </source>
</evidence>
<accession>A0A1E3NNH5</accession>
<sequence>MSGTNAHSNYWKINQQEDEDAGSGAGSASAFQLASNTGFSRDHETVAVAANVLTENLKIFQLAENSLVHLASITLPDVQSLRFLRPISPPTQDFKFLATGHSNGIAHLSAIPLTDNSVFENAEIIKRFNHRKQLSAEPAGATKTGCLNDGTLSTTISSMQLTGPAWRSTSLNSLVSVYDHHLFVWDTSRSRAPLSLVRTNGISRVALNDHIDSLAAIAGDFGLSLLDLRTGKNQSKSSLYLPPNSSVSSPSRYGAPKGVTCVEWCETNENFIATVQSDAVYIWDIRKLEPLTQLTGFSDSVTHVKWNGDNLWTGDKDGYLTNWNLENIHCLEKKRCVASQQDTLADLWENFNLEEKPSQNTVFRGTSTKVSNSKIVSLNLDVSKNNVVCLDGSFLSTHDIKLLNKAPQPVEAVKRRVSSTRKLKRPAPIYVGPERIVSTESLSSVGSNSSVPLFDTSLDSRKTSNNISFPPTPTSDTKKPTDYLEYFQKEINTMLESMDTKKVNDIVYI</sequence>
<feature type="region of interest" description="Disordered" evidence="3">
    <location>
        <begin position="462"/>
        <end position="481"/>
    </location>
</feature>
<dbReference type="SUPFAM" id="SSF50978">
    <property type="entry name" value="WD40 repeat-like"/>
    <property type="match status" value="1"/>
</dbReference>
<dbReference type="SMART" id="SM00320">
    <property type="entry name" value="WD40"/>
    <property type="match status" value="2"/>
</dbReference>
<gene>
    <name evidence="4" type="ORF">PICMEDRAFT_71698</name>
</gene>
<dbReference type="EMBL" id="KV454002">
    <property type="protein sequence ID" value="ODQ47650.1"/>
    <property type="molecule type" value="Genomic_DNA"/>
</dbReference>